<feature type="transmembrane region" description="Helical" evidence="7">
    <location>
        <begin position="204"/>
        <end position="223"/>
    </location>
</feature>
<dbReference type="Pfam" id="PF09815">
    <property type="entry name" value="XK-related"/>
    <property type="match status" value="1"/>
</dbReference>
<evidence type="ECO:0000256" key="8">
    <source>
        <dbReference type="SAM" id="MobiDB-lite"/>
    </source>
</evidence>
<feature type="transmembrane region" description="Helical" evidence="7">
    <location>
        <begin position="12"/>
        <end position="31"/>
    </location>
</feature>
<dbReference type="InterPro" id="IPR050895">
    <property type="entry name" value="XK-related_scramblase"/>
</dbReference>
<sequence length="650" mass="73986">MDFNGRGCARTICILLHFLQVGLIWRCLKLLLLFDEHDWREFIILRLIHTAMQSFPILILKGSHFFSGHDTTSEVIIVVIVGVIANAVVFSMYNTQKFLFENDDFSQLGVRIRKPFGILMLTFGTIFLMASRCGSIMLFQAVIPLWLPLPVGFHFLVYLLSTTIFPFCNNKGSILQVFKNICLSYFNIFDIFNKEKQKIICVNVLLYSGLLVENVIMTGFWMMNNNLDYKYQLGTTVSIILTFVCGMFLKCCSCSYLQNETFKPFSDATYQLALEIAMKNTSHDFSVKHGIEIQNHEQYGENHCSIISLQNGYIHKVPHSINGNNKNGTSEKLKGEISSEKDESTPSRKKRRKHSSNVDLASSNSRNTNTLNVSDPSNVFCHINNSNLQNAQTMPCLTVKRRPELSVRTSDRKPNNSETKRSFCKSPPKNRKSPLPLFPNECSDFVSNKTFESKHVLSNSVDEYNVGGSDTSYSVSYSYYADSSDWSSMSCDSSSAMTWPPSNPISFINLHCLPKDKISPTDSVQHWLTQLDEWEQSIENDSFDISSKDRNSSPVPSSEYTNKSQSSRYKNVLIGTQANRHTPALTNRESDILLRPKDALLQFRESKPLSYLPYDPSDYKKTQQLANENTIVIWHERDTTPTNTVQESMV</sequence>
<evidence type="ECO:0000313" key="10">
    <source>
        <dbReference type="Proteomes" id="UP000507470"/>
    </source>
</evidence>
<feature type="compositionally biased region" description="Basic and acidic residues" evidence="8">
    <location>
        <begin position="329"/>
        <end position="346"/>
    </location>
</feature>
<keyword evidence="5 7" id="KW-1133">Transmembrane helix</keyword>
<keyword evidence="10" id="KW-1185">Reference proteome</keyword>
<dbReference type="OrthoDB" id="6356248at2759"/>
<feature type="region of interest" description="Disordered" evidence="8">
    <location>
        <begin position="320"/>
        <end position="373"/>
    </location>
</feature>
<evidence type="ECO:0000256" key="2">
    <source>
        <dbReference type="ARBA" id="ARBA00008789"/>
    </source>
</evidence>
<evidence type="ECO:0000256" key="6">
    <source>
        <dbReference type="ARBA" id="ARBA00023136"/>
    </source>
</evidence>
<gene>
    <name evidence="9" type="ORF">MCOR_52657</name>
</gene>
<reference evidence="9 10" key="1">
    <citation type="submission" date="2020-06" db="EMBL/GenBank/DDBJ databases">
        <authorList>
            <person name="Li R."/>
            <person name="Bekaert M."/>
        </authorList>
    </citation>
    <scope>NUCLEOTIDE SEQUENCE [LARGE SCALE GENOMIC DNA]</scope>
    <source>
        <strain evidence="10">wild</strain>
    </source>
</reference>
<dbReference type="InterPro" id="IPR018629">
    <property type="entry name" value="XK-rel"/>
</dbReference>
<feature type="compositionally biased region" description="Basic and acidic residues" evidence="8">
    <location>
        <begin position="401"/>
        <end position="421"/>
    </location>
</feature>
<evidence type="ECO:0000313" key="9">
    <source>
        <dbReference type="EMBL" id="CAC5420436.1"/>
    </source>
</evidence>
<dbReference type="EMBL" id="CACVKT020009136">
    <property type="protein sequence ID" value="CAC5420436.1"/>
    <property type="molecule type" value="Genomic_DNA"/>
</dbReference>
<feature type="transmembrane region" description="Helical" evidence="7">
    <location>
        <begin position="145"/>
        <end position="167"/>
    </location>
</feature>
<accession>A0A6J8EKM7</accession>
<keyword evidence="3" id="KW-1003">Cell membrane</keyword>
<dbReference type="AlphaFoldDB" id="A0A6J8EKM7"/>
<organism evidence="9 10">
    <name type="scientific">Mytilus coruscus</name>
    <name type="common">Sea mussel</name>
    <dbReference type="NCBI Taxonomy" id="42192"/>
    <lineage>
        <taxon>Eukaryota</taxon>
        <taxon>Metazoa</taxon>
        <taxon>Spiralia</taxon>
        <taxon>Lophotrochozoa</taxon>
        <taxon>Mollusca</taxon>
        <taxon>Bivalvia</taxon>
        <taxon>Autobranchia</taxon>
        <taxon>Pteriomorphia</taxon>
        <taxon>Mytilida</taxon>
        <taxon>Mytiloidea</taxon>
        <taxon>Mytilidae</taxon>
        <taxon>Mytilinae</taxon>
        <taxon>Mytilus</taxon>
    </lineage>
</organism>
<name>A0A6J8EKM7_MYTCO</name>
<evidence type="ECO:0000256" key="1">
    <source>
        <dbReference type="ARBA" id="ARBA00004651"/>
    </source>
</evidence>
<evidence type="ECO:0000256" key="5">
    <source>
        <dbReference type="ARBA" id="ARBA00022989"/>
    </source>
</evidence>
<feature type="region of interest" description="Disordered" evidence="8">
    <location>
        <begin position="544"/>
        <end position="566"/>
    </location>
</feature>
<feature type="transmembrane region" description="Helical" evidence="7">
    <location>
        <begin position="229"/>
        <end position="249"/>
    </location>
</feature>
<dbReference type="PANTHER" id="PTHR16024">
    <property type="entry name" value="XK-RELATED PROTEIN"/>
    <property type="match status" value="1"/>
</dbReference>
<evidence type="ECO:0000256" key="4">
    <source>
        <dbReference type="ARBA" id="ARBA00022692"/>
    </source>
</evidence>
<keyword evidence="6 7" id="KW-0472">Membrane</keyword>
<evidence type="ECO:0000256" key="3">
    <source>
        <dbReference type="ARBA" id="ARBA00022475"/>
    </source>
</evidence>
<protein>
    <recommendedName>
        <fullName evidence="7">XK-related protein</fullName>
    </recommendedName>
</protein>
<feature type="region of interest" description="Disordered" evidence="8">
    <location>
        <begin position="401"/>
        <end position="437"/>
    </location>
</feature>
<dbReference type="GO" id="GO:0005886">
    <property type="term" value="C:plasma membrane"/>
    <property type="evidence" value="ECO:0007669"/>
    <property type="project" value="UniProtKB-SubCell"/>
</dbReference>
<dbReference type="PANTHER" id="PTHR16024:SF6">
    <property type="entry name" value="XK-RELATED PROTEIN"/>
    <property type="match status" value="1"/>
</dbReference>
<feature type="compositionally biased region" description="Polar residues" evidence="8">
    <location>
        <begin position="357"/>
        <end position="373"/>
    </location>
</feature>
<evidence type="ECO:0000256" key="7">
    <source>
        <dbReference type="RuleBase" id="RU910716"/>
    </source>
</evidence>
<feature type="compositionally biased region" description="Polar residues" evidence="8">
    <location>
        <begin position="552"/>
        <end position="566"/>
    </location>
</feature>
<keyword evidence="4 7" id="KW-0812">Transmembrane</keyword>
<dbReference type="Proteomes" id="UP000507470">
    <property type="component" value="Unassembled WGS sequence"/>
</dbReference>
<proteinExistence type="inferred from homology"/>
<feature type="transmembrane region" description="Helical" evidence="7">
    <location>
        <begin position="75"/>
        <end position="95"/>
    </location>
</feature>
<comment type="similarity">
    <text evidence="2 7">Belongs to the XK family.</text>
</comment>
<feature type="transmembrane region" description="Helical" evidence="7">
    <location>
        <begin position="115"/>
        <end position="133"/>
    </location>
</feature>
<comment type="subcellular location">
    <subcellularLocation>
        <location evidence="1">Cell membrane</location>
        <topology evidence="1">Multi-pass membrane protein</topology>
    </subcellularLocation>
    <subcellularLocation>
        <location evidence="7">Membrane</location>
        <topology evidence="7">Multi-pass membrane protein</topology>
    </subcellularLocation>
</comment>